<keyword evidence="2" id="KW-0547">Nucleotide-binding</keyword>
<evidence type="ECO:0000313" key="14">
    <source>
        <dbReference type="Proteomes" id="UP001107558"/>
    </source>
</evidence>
<keyword evidence="6" id="KW-0067">ATP-binding</keyword>
<evidence type="ECO:0000256" key="1">
    <source>
        <dbReference type="ARBA" id="ARBA00004123"/>
    </source>
</evidence>
<comment type="caution">
    <text evidence="13">The sequence shown here is derived from an EMBL/GenBank/DDBJ whole genome shotgun (WGS) entry which is preliminary data.</text>
</comment>
<protein>
    <recommendedName>
        <fullName evidence="15">DNA polymerase theta-like protein</fullName>
    </recommendedName>
</protein>
<dbReference type="GO" id="GO:0005634">
    <property type="term" value="C:nucleus"/>
    <property type="evidence" value="ECO:0007669"/>
    <property type="project" value="UniProtKB-SubCell"/>
</dbReference>
<dbReference type="SMART" id="SM00487">
    <property type="entry name" value="DEXDc"/>
    <property type="match status" value="1"/>
</dbReference>
<dbReference type="CDD" id="cd18795">
    <property type="entry name" value="SF2_C_Ski2"/>
    <property type="match status" value="1"/>
</dbReference>
<accession>A0A9J6C2H8</accession>
<dbReference type="Pfam" id="PF00271">
    <property type="entry name" value="Helicase_C"/>
    <property type="match status" value="1"/>
</dbReference>
<sequence>MESISQMLNVDNSIFFDVNTQVFNEVPNNNSHKRRSDDRLSKLDHKKAKIHSENARHKTDSAILPKQNIRNEKIKQEKVLETHKANNSIFSDSICSEDLIRVCEETDKYMKVEPHSSNEIKIEKSSSPLLKPTKSFKKPKVNVSGYLTKLKRKQSQTFKTEPSSSSSQNKPPLSQSVLNEIKELDNLNFSSDVSQNYNSSFNWSQSTVIFNENENIEIKHNPVTGSQYIQEKSESLDDSNVTKRQQFYASRNPIKELEIINEGEFFGLGKKFKKHLQTVKRITNLYDWQEECLKLDAIDKRRNLVYALPTSGGKTLVSEILMLREVLLRKKNVIFILPYVSIVQEKINDLLPFACEYDFFVEEYCSGKGKLPPIKRRKKNSIYVCTIEKANILIDSLIELERLDEISLIVVDELHMIGDSYRGYVLELLLTKIIYFDKIPIQIVGMSATIANLQDVANFLFADIYTRNFRPIELQEYVKVDGDLYMVDYKATNANDAFKLIEPNVDKVLSEKTEKRDPSMITPCIYECVKEEGSCLIFCSTKKNCENVALLLVDCLPKTVLETKKQERIQLINAMKMDSNGKICPVLARSIPCGIAYHNSSLTNDERRHIEEAFRAGVLNVICCTSTLAAGVNLPAKRVVIRSPYVGSSFLTLSKYKQMIGRAGRAGIVETGESFLLCTQKDYLNVVKMLTSTMDFTLSGFLERKSIIRTCVLNLIVVKICKTIKELLKFSSCLLAHIQRKQYDKDIEKMFIDVIKELMVENAILQKTNDPKCSETIHVFVGDKRIEVTFNDELEINKFGQAAMKAGMNLEEAKSIDKELRKESGCFTMSSFTIHCSTFRSL</sequence>
<dbReference type="PROSITE" id="PS51194">
    <property type="entry name" value="HELICASE_CTER"/>
    <property type="match status" value="1"/>
</dbReference>
<evidence type="ECO:0008006" key="15">
    <source>
        <dbReference type="Google" id="ProtNLM"/>
    </source>
</evidence>
<evidence type="ECO:0000256" key="10">
    <source>
        <dbReference type="SAM" id="MobiDB-lite"/>
    </source>
</evidence>
<dbReference type="SMART" id="SM00490">
    <property type="entry name" value="HELICc"/>
    <property type="match status" value="1"/>
</dbReference>
<comment type="catalytic activity">
    <reaction evidence="9">
        <text>ATP + H2O = ADP + phosphate + H(+)</text>
        <dbReference type="Rhea" id="RHEA:13065"/>
        <dbReference type="ChEBI" id="CHEBI:15377"/>
        <dbReference type="ChEBI" id="CHEBI:15378"/>
        <dbReference type="ChEBI" id="CHEBI:30616"/>
        <dbReference type="ChEBI" id="CHEBI:43474"/>
        <dbReference type="ChEBI" id="CHEBI:456216"/>
        <dbReference type="EC" id="5.6.2.4"/>
    </reaction>
</comment>
<feature type="region of interest" description="Disordered" evidence="10">
    <location>
        <begin position="152"/>
        <end position="174"/>
    </location>
</feature>
<dbReference type="Pfam" id="PF20470">
    <property type="entry name" value="HTH_61"/>
    <property type="match status" value="1"/>
</dbReference>
<dbReference type="AlphaFoldDB" id="A0A9J6C2H8"/>
<keyword evidence="4" id="KW-0378">Hydrolase</keyword>
<dbReference type="Gene3D" id="3.40.50.300">
    <property type="entry name" value="P-loop containing nucleotide triphosphate hydrolases"/>
    <property type="match status" value="2"/>
</dbReference>
<keyword evidence="8" id="KW-0539">Nucleus</keyword>
<organism evidence="13 14">
    <name type="scientific">Polypedilum vanderplanki</name>
    <name type="common">Sleeping chironomid midge</name>
    <dbReference type="NCBI Taxonomy" id="319348"/>
    <lineage>
        <taxon>Eukaryota</taxon>
        <taxon>Metazoa</taxon>
        <taxon>Ecdysozoa</taxon>
        <taxon>Arthropoda</taxon>
        <taxon>Hexapoda</taxon>
        <taxon>Insecta</taxon>
        <taxon>Pterygota</taxon>
        <taxon>Neoptera</taxon>
        <taxon>Endopterygota</taxon>
        <taxon>Diptera</taxon>
        <taxon>Nematocera</taxon>
        <taxon>Chironomoidea</taxon>
        <taxon>Chironomidae</taxon>
        <taxon>Chironominae</taxon>
        <taxon>Polypedilum</taxon>
        <taxon>Polypedilum</taxon>
    </lineage>
</organism>
<evidence type="ECO:0000256" key="5">
    <source>
        <dbReference type="ARBA" id="ARBA00022806"/>
    </source>
</evidence>
<keyword evidence="5" id="KW-0347">Helicase</keyword>
<comment type="subcellular location">
    <subcellularLocation>
        <location evidence="1">Nucleus</location>
    </subcellularLocation>
</comment>
<evidence type="ECO:0000256" key="7">
    <source>
        <dbReference type="ARBA" id="ARBA00023204"/>
    </source>
</evidence>
<name>A0A9J6C2H8_POLVA</name>
<dbReference type="InterPro" id="IPR027417">
    <property type="entry name" value="P-loop_NTPase"/>
</dbReference>
<dbReference type="Proteomes" id="UP001107558">
    <property type="component" value="Chromosome 2"/>
</dbReference>
<dbReference type="GO" id="GO:0016787">
    <property type="term" value="F:hydrolase activity"/>
    <property type="evidence" value="ECO:0007669"/>
    <property type="project" value="UniProtKB-KW"/>
</dbReference>
<evidence type="ECO:0000313" key="13">
    <source>
        <dbReference type="EMBL" id="KAG5676239.1"/>
    </source>
</evidence>
<dbReference type="OrthoDB" id="2320933at2759"/>
<dbReference type="InterPro" id="IPR046931">
    <property type="entry name" value="HTH_61"/>
</dbReference>
<evidence type="ECO:0000256" key="6">
    <source>
        <dbReference type="ARBA" id="ARBA00022840"/>
    </source>
</evidence>
<evidence type="ECO:0000256" key="9">
    <source>
        <dbReference type="ARBA" id="ARBA00048988"/>
    </source>
</evidence>
<proteinExistence type="predicted"/>
<dbReference type="GO" id="GO:0043138">
    <property type="term" value="F:3'-5' DNA helicase activity"/>
    <property type="evidence" value="ECO:0007669"/>
    <property type="project" value="UniProtKB-EC"/>
</dbReference>
<dbReference type="GO" id="GO:0006302">
    <property type="term" value="P:double-strand break repair"/>
    <property type="evidence" value="ECO:0007669"/>
    <property type="project" value="UniProtKB-ARBA"/>
</dbReference>
<dbReference type="InterPro" id="IPR011545">
    <property type="entry name" value="DEAD/DEAH_box_helicase_dom"/>
</dbReference>
<evidence type="ECO:0000256" key="8">
    <source>
        <dbReference type="ARBA" id="ARBA00023242"/>
    </source>
</evidence>
<keyword evidence="7" id="KW-0234">DNA repair</keyword>
<dbReference type="InterPro" id="IPR050474">
    <property type="entry name" value="Hel308_SKI2-like"/>
</dbReference>
<evidence type="ECO:0000259" key="12">
    <source>
        <dbReference type="PROSITE" id="PS51194"/>
    </source>
</evidence>
<feature type="domain" description="Helicase ATP-binding" evidence="11">
    <location>
        <begin position="295"/>
        <end position="468"/>
    </location>
</feature>
<dbReference type="InterPro" id="IPR001650">
    <property type="entry name" value="Helicase_C-like"/>
</dbReference>
<dbReference type="GO" id="GO:0005524">
    <property type="term" value="F:ATP binding"/>
    <property type="evidence" value="ECO:0007669"/>
    <property type="project" value="UniProtKB-KW"/>
</dbReference>
<reference evidence="13" key="1">
    <citation type="submission" date="2021-03" db="EMBL/GenBank/DDBJ databases">
        <title>Chromosome level genome of the anhydrobiotic midge Polypedilum vanderplanki.</title>
        <authorList>
            <person name="Yoshida Y."/>
            <person name="Kikawada T."/>
            <person name="Gusev O."/>
        </authorList>
    </citation>
    <scope>NUCLEOTIDE SEQUENCE</scope>
    <source>
        <strain evidence="13">NIAS01</strain>
        <tissue evidence="13">Whole body or cell culture</tissue>
    </source>
</reference>
<evidence type="ECO:0000256" key="2">
    <source>
        <dbReference type="ARBA" id="ARBA00022741"/>
    </source>
</evidence>
<dbReference type="SUPFAM" id="SSF52540">
    <property type="entry name" value="P-loop containing nucleoside triphosphate hydrolases"/>
    <property type="match status" value="1"/>
</dbReference>
<dbReference type="InterPro" id="IPR014001">
    <property type="entry name" value="Helicase_ATP-bd"/>
</dbReference>
<dbReference type="FunFam" id="3.40.50.300:FF:000813">
    <property type="entry name" value="helicase POLQ-like isoform X1"/>
    <property type="match status" value="1"/>
</dbReference>
<dbReference type="CDD" id="cd18026">
    <property type="entry name" value="DEXHc_POLQ-like"/>
    <property type="match status" value="1"/>
</dbReference>
<evidence type="ECO:0000256" key="3">
    <source>
        <dbReference type="ARBA" id="ARBA00022763"/>
    </source>
</evidence>
<dbReference type="PROSITE" id="PS51192">
    <property type="entry name" value="HELICASE_ATP_BIND_1"/>
    <property type="match status" value="1"/>
</dbReference>
<dbReference type="Pfam" id="PF00270">
    <property type="entry name" value="DEAD"/>
    <property type="match status" value="1"/>
</dbReference>
<evidence type="ECO:0000259" key="11">
    <source>
        <dbReference type="PROSITE" id="PS51192"/>
    </source>
</evidence>
<dbReference type="PANTHER" id="PTHR47961:SF12">
    <property type="entry name" value="HELICASE POLQ-LIKE"/>
    <property type="match status" value="1"/>
</dbReference>
<evidence type="ECO:0000256" key="4">
    <source>
        <dbReference type="ARBA" id="ARBA00022801"/>
    </source>
</evidence>
<dbReference type="EMBL" id="JADBJN010000002">
    <property type="protein sequence ID" value="KAG5676239.1"/>
    <property type="molecule type" value="Genomic_DNA"/>
</dbReference>
<dbReference type="GO" id="GO:0003676">
    <property type="term" value="F:nucleic acid binding"/>
    <property type="evidence" value="ECO:0007669"/>
    <property type="project" value="InterPro"/>
</dbReference>
<dbReference type="PANTHER" id="PTHR47961">
    <property type="entry name" value="DNA POLYMERASE THETA, PUTATIVE (AFU_ORTHOLOGUE AFUA_1G05260)-RELATED"/>
    <property type="match status" value="1"/>
</dbReference>
<keyword evidence="14" id="KW-1185">Reference proteome</keyword>
<gene>
    <name evidence="13" type="ORF">PVAND_006088</name>
</gene>
<feature type="compositionally biased region" description="Low complexity" evidence="10">
    <location>
        <begin position="162"/>
        <end position="174"/>
    </location>
</feature>
<feature type="domain" description="Helicase C-terminal" evidence="12">
    <location>
        <begin position="520"/>
        <end position="709"/>
    </location>
</feature>
<keyword evidence="3" id="KW-0227">DNA damage</keyword>